<dbReference type="Pfam" id="PF01391">
    <property type="entry name" value="Collagen"/>
    <property type="match status" value="2"/>
</dbReference>
<evidence type="ECO:0000313" key="3">
    <source>
        <dbReference type="Proteomes" id="UP001176940"/>
    </source>
</evidence>
<organism evidence="2 3">
    <name type="scientific">Ranitomeya imitator</name>
    <name type="common">mimic poison frog</name>
    <dbReference type="NCBI Taxonomy" id="111125"/>
    <lineage>
        <taxon>Eukaryota</taxon>
        <taxon>Metazoa</taxon>
        <taxon>Chordata</taxon>
        <taxon>Craniata</taxon>
        <taxon>Vertebrata</taxon>
        <taxon>Euteleostomi</taxon>
        <taxon>Amphibia</taxon>
        <taxon>Batrachia</taxon>
        <taxon>Anura</taxon>
        <taxon>Neobatrachia</taxon>
        <taxon>Hyloidea</taxon>
        <taxon>Dendrobatidae</taxon>
        <taxon>Dendrobatinae</taxon>
        <taxon>Ranitomeya</taxon>
    </lineage>
</organism>
<reference evidence="2" key="1">
    <citation type="submission" date="2023-07" db="EMBL/GenBank/DDBJ databases">
        <authorList>
            <person name="Stuckert A."/>
        </authorList>
    </citation>
    <scope>NUCLEOTIDE SEQUENCE</scope>
</reference>
<name>A0ABN9L175_9NEOB</name>
<dbReference type="Gene3D" id="1.10.287.3160">
    <property type="match status" value="1"/>
</dbReference>
<dbReference type="PANTHER" id="PTHR24023">
    <property type="entry name" value="COLLAGEN ALPHA"/>
    <property type="match status" value="1"/>
</dbReference>
<accession>A0ABN9L175</accession>
<dbReference type="PANTHER" id="PTHR24023:SF1112">
    <property type="entry name" value="COL_CUTICLE_N DOMAIN-CONTAINING PROTEIN-RELATED"/>
    <property type="match status" value="1"/>
</dbReference>
<evidence type="ECO:0000256" key="1">
    <source>
        <dbReference type="SAM" id="MobiDB-lite"/>
    </source>
</evidence>
<keyword evidence="3" id="KW-1185">Reference proteome</keyword>
<sequence length="486" mass="50640">MTQSKGTEIPEHEVKVQETRPERRRTKRNTELGELSPVNASSGLREETSRRSLQGCKGERGTIGPPGPQGPLGEAGLPGRNGAPGLVGLKGDKGLPGQPGADGRPGLPGFRGTPGLPGPIGLMGERGMPGPKGASGPPGLKGENGPRGLPGAEGSQGAKGVQGENGPPGPQGPPGIKGQRGDPGLPGLEGSVGNPGPKGCKGEKGEAGQPGLPGIRLLSPSRIQPGAGTLIRLFRKLSGASASVSSTSHSRFPGTSSDQNSDPVSDGPLDLELPGYQSTIDSLIEAVNQSLQVDEETATSSTDNSVSFKRTKRTHRVFANHPEFQDIVQQHRERPDKRFQGQKSLESKYLFSPDLRKQWAESLPLDPPVSRLSSKIILSVQDGSSIKDPTDCQVDSLARSAFEASGSALFPSFTASWVAKAVTCWADSLPKALQNSDLPSDIAVLANQISLAGDYLVNASLDASNCSALTASNAVAIRRALCLRNW</sequence>
<feature type="region of interest" description="Disordered" evidence="1">
    <location>
        <begin position="1"/>
        <end position="220"/>
    </location>
</feature>
<proteinExistence type="predicted"/>
<feature type="compositionally biased region" description="Basic and acidic residues" evidence="1">
    <location>
        <begin position="8"/>
        <end position="21"/>
    </location>
</feature>
<comment type="caution">
    <text evidence="2">The sequence shown here is derived from an EMBL/GenBank/DDBJ whole genome shotgun (WGS) entry which is preliminary data.</text>
</comment>
<dbReference type="InterPro" id="IPR008160">
    <property type="entry name" value="Collagen"/>
</dbReference>
<protein>
    <submittedName>
        <fullName evidence="2">Uncharacterized protein</fullName>
    </submittedName>
</protein>
<gene>
    <name evidence="2" type="ORF">RIMI_LOCUS4325937</name>
</gene>
<feature type="region of interest" description="Disordered" evidence="1">
    <location>
        <begin position="243"/>
        <end position="273"/>
    </location>
</feature>
<feature type="compositionally biased region" description="Polar residues" evidence="1">
    <location>
        <begin position="253"/>
        <end position="263"/>
    </location>
</feature>
<dbReference type="InterPro" id="IPR050149">
    <property type="entry name" value="Collagen_superfamily"/>
</dbReference>
<dbReference type="EMBL" id="CAUEEQ010006890">
    <property type="protein sequence ID" value="CAJ0930630.1"/>
    <property type="molecule type" value="Genomic_DNA"/>
</dbReference>
<dbReference type="Proteomes" id="UP001176940">
    <property type="component" value="Unassembled WGS sequence"/>
</dbReference>
<evidence type="ECO:0000313" key="2">
    <source>
        <dbReference type="EMBL" id="CAJ0930630.1"/>
    </source>
</evidence>